<evidence type="ECO:0000313" key="4">
    <source>
        <dbReference type="Proteomes" id="UP000183042"/>
    </source>
</evidence>
<dbReference type="Proteomes" id="UP000183042">
    <property type="component" value="Unassembled WGS sequence"/>
</dbReference>
<dbReference type="PATRIC" id="fig|200452.3.peg.3344"/>
<accession>A0A0P9RR13</accession>
<dbReference type="Proteomes" id="UP000050411">
    <property type="component" value="Unassembled WGS sequence"/>
</dbReference>
<sequence>MTVHVLDTPFQLPKPDVDVIIASREKLKQTSDALPDVYLPILKETLRSLVSEVGSVDKQALDTLTLVPHMLNGDEMLPFLEAVKELRSQPDDAKSVAAIANFNEEISKLLDARLTSLTDQATVLDKALINLDAVQVDTANHLTPALDQEISTLEARLATEQARLDEVVQQVALVNALIKDIESLSFFDKLKPLVASLQVLADIDPKDPLIGSIKAGITGVSNILNLADAAVDYEQLIGLREKQQTQLTGLQATVDETRTALKVEVSKRDQLSTLASIEVCKKDYVRELGKLLEALKHVEANSRLPATEVIEKRVEHFRLHADALNNYLVDLRSNWRS</sequence>
<reference evidence="1 3" key="1">
    <citation type="submission" date="2015-09" db="EMBL/GenBank/DDBJ databases">
        <title>Genome announcement of multiple Pseudomonas syringae strains.</title>
        <authorList>
            <person name="Thakur S."/>
            <person name="Wang P.W."/>
            <person name="Gong Y."/>
            <person name="Weir B.S."/>
            <person name="Guttman D.S."/>
        </authorList>
    </citation>
    <scope>NUCLEOTIDE SEQUENCE [LARGE SCALE GENOMIC DNA]</scope>
    <source>
        <strain evidence="1 3">ICMP19117</strain>
    </source>
</reference>
<dbReference type="RefSeq" id="WP_054992779.1">
    <property type="nucleotide sequence ID" value="NZ_FNJH01000006.1"/>
</dbReference>
<dbReference type="AlphaFoldDB" id="A0A0P9RR13"/>
<reference evidence="2 4" key="2">
    <citation type="submission" date="2016-10" db="EMBL/GenBank/DDBJ databases">
        <authorList>
            <person name="Varghese N."/>
            <person name="Submissions S."/>
        </authorList>
    </citation>
    <scope>NUCLEOTIDE SEQUENCE [LARGE SCALE GENOMIC DNA]</scope>
    <source>
        <strain evidence="2 4">DSM 14939</strain>
    </source>
</reference>
<name>A0A0P9RR13_9PSED</name>
<gene>
    <name evidence="1" type="ORF">ALO92_02786</name>
    <name evidence="2" type="ORF">SAMN05216596_106289</name>
</gene>
<evidence type="ECO:0000313" key="3">
    <source>
        <dbReference type="Proteomes" id="UP000050411"/>
    </source>
</evidence>
<dbReference type="NCBIfam" id="NF033927">
    <property type="entry name" value="alph_xenorhab_B"/>
    <property type="match status" value="1"/>
</dbReference>
<evidence type="ECO:0000313" key="2">
    <source>
        <dbReference type="EMBL" id="SDP66959.1"/>
    </source>
</evidence>
<comment type="caution">
    <text evidence="1">The sequence shown here is derived from an EMBL/GenBank/DDBJ whole genome shotgun (WGS) entry which is preliminary data.</text>
</comment>
<evidence type="ECO:0000313" key="1">
    <source>
        <dbReference type="EMBL" id="KPW86921.1"/>
    </source>
</evidence>
<keyword evidence="4" id="KW-1185">Reference proteome</keyword>
<dbReference type="EMBL" id="LJQB01000020">
    <property type="protein sequence ID" value="KPW86921.1"/>
    <property type="molecule type" value="Genomic_DNA"/>
</dbReference>
<organism evidence="1 3">
    <name type="scientific">Pseudomonas congelans</name>
    <dbReference type="NCBI Taxonomy" id="200452"/>
    <lineage>
        <taxon>Bacteria</taxon>
        <taxon>Pseudomonadati</taxon>
        <taxon>Pseudomonadota</taxon>
        <taxon>Gammaproteobacteria</taxon>
        <taxon>Pseudomonadales</taxon>
        <taxon>Pseudomonadaceae</taxon>
        <taxon>Pseudomonas</taxon>
    </lineage>
</organism>
<dbReference type="GeneID" id="65077171"/>
<proteinExistence type="predicted"/>
<protein>
    <submittedName>
        <fullName evidence="1">Binary cytotoxin component</fullName>
    </submittedName>
</protein>
<dbReference type="InterPro" id="IPR047760">
    <property type="entry name" value="XaxB-like"/>
</dbReference>
<dbReference type="EMBL" id="FNJH01000006">
    <property type="protein sequence ID" value="SDP66959.1"/>
    <property type="molecule type" value="Genomic_DNA"/>
</dbReference>